<dbReference type="GO" id="GO:0005737">
    <property type="term" value="C:cytoplasm"/>
    <property type="evidence" value="ECO:0007669"/>
    <property type="project" value="TreeGrafter"/>
</dbReference>
<proteinExistence type="predicted"/>
<feature type="region of interest" description="Disordered" evidence="1">
    <location>
        <begin position="1000"/>
        <end position="1060"/>
    </location>
</feature>
<feature type="compositionally biased region" description="Basic and acidic residues" evidence="1">
    <location>
        <begin position="952"/>
        <end position="965"/>
    </location>
</feature>
<feature type="compositionally biased region" description="Low complexity" evidence="1">
    <location>
        <begin position="594"/>
        <end position="608"/>
    </location>
</feature>
<evidence type="ECO:0000313" key="4">
    <source>
        <dbReference type="Proteomes" id="UP000324022"/>
    </source>
</evidence>
<dbReference type="GO" id="GO:0061157">
    <property type="term" value="P:mRNA destabilization"/>
    <property type="evidence" value="ECO:0007669"/>
    <property type="project" value="TreeGrafter"/>
</dbReference>
<feature type="compositionally biased region" description="Low complexity" evidence="1">
    <location>
        <begin position="122"/>
        <end position="139"/>
    </location>
</feature>
<evidence type="ECO:0000259" key="2">
    <source>
        <dbReference type="PROSITE" id="PS50882"/>
    </source>
</evidence>
<feature type="region of interest" description="Disordered" evidence="1">
    <location>
        <begin position="256"/>
        <end position="360"/>
    </location>
</feature>
<dbReference type="InterPro" id="IPR045168">
    <property type="entry name" value="YTH_prot"/>
</dbReference>
<evidence type="ECO:0000313" key="3">
    <source>
        <dbReference type="EMBL" id="SPO25010.1"/>
    </source>
</evidence>
<feature type="compositionally biased region" description="Low complexity" evidence="1">
    <location>
        <begin position="708"/>
        <end position="720"/>
    </location>
</feature>
<feature type="compositionally biased region" description="Polar residues" evidence="1">
    <location>
        <begin position="347"/>
        <end position="359"/>
    </location>
</feature>
<feature type="compositionally biased region" description="Polar residues" evidence="1">
    <location>
        <begin position="573"/>
        <end position="583"/>
    </location>
</feature>
<dbReference type="Gene3D" id="3.30.70.330">
    <property type="match status" value="1"/>
</dbReference>
<dbReference type="InterPro" id="IPR007275">
    <property type="entry name" value="YTH_domain"/>
</dbReference>
<dbReference type="InterPro" id="IPR035979">
    <property type="entry name" value="RBD_domain_sf"/>
</dbReference>
<feature type="compositionally biased region" description="Polar residues" evidence="1">
    <location>
        <begin position="877"/>
        <end position="888"/>
    </location>
</feature>
<feature type="compositionally biased region" description="Polar residues" evidence="1">
    <location>
        <begin position="807"/>
        <end position="838"/>
    </location>
</feature>
<feature type="compositionally biased region" description="Polar residues" evidence="1">
    <location>
        <begin position="1"/>
        <end position="11"/>
    </location>
</feature>
<dbReference type="PANTHER" id="PTHR12357:SF89">
    <property type="entry name" value="YTH DOMAIN-CONTAINING FAMILY PROTEIN"/>
    <property type="match status" value="1"/>
</dbReference>
<feature type="region of interest" description="Disordered" evidence="1">
    <location>
        <begin position="693"/>
        <end position="763"/>
    </location>
</feature>
<dbReference type="CDD" id="cd00590">
    <property type="entry name" value="RRM_SF"/>
    <property type="match status" value="1"/>
</dbReference>
<feature type="domain" description="YTH" evidence="2">
    <location>
        <begin position="626"/>
        <end position="770"/>
    </location>
</feature>
<feature type="compositionally biased region" description="Polar residues" evidence="1">
    <location>
        <begin position="278"/>
        <end position="288"/>
    </location>
</feature>
<dbReference type="InterPro" id="IPR012677">
    <property type="entry name" value="Nucleotide-bd_a/b_plait_sf"/>
</dbReference>
<dbReference type="PANTHER" id="PTHR12357">
    <property type="entry name" value="YTH YT521-B HOMOLOGY DOMAIN-CONTAINING"/>
    <property type="match status" value="1"/>
</dbReference>
<keyword evidence="4" id="KW-1185">Reference proteome</keyword>
<dbReference type="AlphaFoldDB" id="A0A5C3E4I1"/>
<reference evidence="3 4" key="1">
    <citation type="submission" date="2018-03" db="EMBL/GenBank/DDBJ databases">
        <authorList>
            <person name="Guldener U."/>
        </authorList>
    </citation>
    <scope>NUCLEOTIDE SEQUENCE [LARGE SCALE GENOMIC DNA]</scope>
    <source>
        <strain evidence="3 4">NBRC100155</strain>
    </source>
</reference>
<dbReference type="OrthoDB" id="6103986at2759"/>
<feature type="compositionally biased region" description="Polar residues" evidence="1">
    <location>
        <begin position="936"/>
        <end position="947"/>
    </location>
</feature>
<feature type="compositionally biased region" description="Polar residues" evidence="1">
    <location>
        <begin position="84"/>
        <end position="93"/>
    </location>
</feature>
<organism evidence="3 4">
    <name type="scientific">Ustilago trichophora</name>
    <dbReference type="NCBI Taxonomy" id="86804"/>
    <lineage>
        <taxon>Eukaryota</taxon>
        <taxon>Fungi</taxon>
        <taxon>Dikarya</taxon>
        <taxon>Basidiomycota</taxon>
        <taxon>Ustilaginomycotina</taxon>
        <taxon>Ustilaginomycetes</taxon>
        <taxon>Ustilaginales</taxon>
        <taxon>Ustilaginaceae</taxon>
        <taxon>Ustilago</taxon>
    </lineage>
</organism>
<evidence type="ECO:0000256" key="1">
    <source>
        <dbReference type="SAM" id="MobiDB-lite"/>
    </source>
</evidence>
<feature type="region of interest" description="Disordered" evidence="1">
    <location>
        <begin position="1"/>
        <end position="171"/>
    </location>
</feature>
<dbReference type="SUPFAM" id="SSF54928">
    <property type="entry name" value="RNA-binding domain, RBD"/>
    <property type="match status" value="1"/>
</dbReference>
<feature type="compositionally biased region" description="Basic and acidic residues" evidence="1">
    <location>
        <begin position="1000"/>
        <end position="1013"/>
    </location>
</feature>
<dbReference type="GO" id="GO:0003729">
    <property type="term" value="F:mRNA binding"/>
    <property type="evidence" value="ECO:0007669"/>
    <property type="project" value="TreeGrafter"/>
</dbReference>
<sequence length="1060" mass="114017">MTHNPATSQRPSRADPARKQTLGDADRRNMSPAGAALPSDRVAHPPARHIASPPPAQYPHFSPGHHNIPPSMNAHSHHHPAQQGGASFQSYGSPASVDAYGYGGPPYHPGRHNVESHHFARPPSRTKSQSSGSGSAPSPHDVAPPGSHYTPHFSPSYPAVSSNPSVGHSGGRTRWAWVPIEVPQAHLPDDAQLQYAPYPGAYYPSPAASAVSNASSSHQSYQQSYGGEGSVPTTPAYGVQASPNYTQPYPYHLHPGHYGPHPGHNSHTNVVAPGRGSWSGSPQATMQPTGVVRDNAAGGGSRRQSNQPGRSGNAQRRTSSNSSGHHSSPHRACAPLPHRPSAVPLDAQSNASEAGTLPSQPLDLVGEEAQEESAVLTVPAPASEADPDFDADGPHDVINAERIPGSGLRPHYHPQQGPRSDWVLWCGNVPQDATVEELWEVFSRLTPDEYQNWAASSEAREQAGELADPDVDGHGVLSIFIISRSNCAFVNYASPAHLDRAVKYFHGKQVRPRDPRCPKLVCRVRKKDDEAQAGVAGQRGRGIHVAWLKQQRELERAQMDASAAITPDPLSLESPTRLSTEPMSPSRKDSTQVAAGLTSAGSYSSSGSASYTSTNSSLFRHPAFRHRFFILKSLRSDDLDRSIETGYWATQPHNENVLDQAYRNSETVYLIFGVNQTGQFHGYAKMAGPIHTPTAEAKTKGDQRRRASLSSVRSAASSSVTPATILESADENTGEVDPNLSGVSSPSDSSTRRSHPTLDKRDIETARGLFGTLSIDGVGDATHALPMTSPLPLSPTLEDAGLENALSPQRNDTITPRTAGSIAQSNTWPYTSTKSVNSEVAPERPKLASALSEEASVGRVTAEPDEYGVRRVDMETESAQTNSSQSDQPSLAPSDSASWSSADPRMAEQIALRAVIHNLRLDEMESRGKAEMLESQLRSSSNDTDATVTARGSEHGGGEGDERTPPRQSSSDSWGKPFRVEWIRTDPLPFQRVKKLRNPWRDNRQVKVSRDGTELEPGVGRQLLDEWNRLHAAAPVDSTKASKNAEPNKASTHAASDEDE</sequence>
<feature type="compositionally biased region" description="Polar residues" evidence="1">
    <location>
        <begin position="302"/>
        <end position="318"/>
    </location>
</feature>
<accession>A0A5C3E4I1</accession>
<dbReference type="GO" id="GO:1990247">
    <property type="term" value="F:N6-methyladenosine-containing RNA reader activity"/>
    <property type="evidence" value="ECO:0007669"/>
    <property type="project" value="TreeGrafter"/>
</dbReference>
<dbReference type="Gene3D" id="3.10.590.10">
    <property type="entry name" value="ph1033 like domains"/>
    <property type="match status" value="2"/>
</dbReference>
<dbReference type="Pfam" id="PF04146">
    <property type="entry name" value="YTH"/>
    <property type="match status" value="2"/>
</dbReference>
<dbReference type="EMBL" id="OOIN01000008">
    <property type="protein sequence ID" value="SPO25010.1"/>
    <property type="molecule type" value="Genomic_DNA"/>
</dbReference>
<feature type="compositionally biased region" description="Low complexity" evidence="1">
    <location>
        <begin position="889"/>
        <end position="904"/>
    </location>
</feature>
<dbReference type="Proteomes" id="UP000324022">
    <property type="component" value="Unassembled WGS sequence"/>
</dbReference>
<dbReference type="PROSITE" id="PS50882">
    <property type="entry name" value="YTH"/>
    <property type="match status" value="2"/>
</dbReference>
<feature type="region of interest" description="Disordered" evidence="1">
    <location>
        <begin position="807"/>
        <end position="904"/>
    </location>
</feature>
<gene>
    <name evidence="3" type="ORF">UTRI_01524_B</name>
</gene>
<feature type="domain" description="YTH" evidence="2">
    <location>
        <begin position="889"/>
        <end position="1027"/>
    </location>
</feature>
<feature type="region of interest" description="Disordered" evidence="1">
    <location>
        <begin position="559"/>
        <end position="608"/>
    </location>
</feature>
<dbReference type="CDD" id="cd21134">
    <property type="entry name" value="YTH"/>
    <property type="match status" value="2"/>
</dbReference>
<name>A0A5C3E4I1_9BASI</name>
<feature type="region of interest" description="Disordered" evidence="1">
    <location>
        <begin position="931"/>
        <end position="978"/>
    </location>
</feature>
<protein>
    <recommendedName>
        <fullName evidence="2">YTH domain-containing protein</fullName>
    </recommendedName>
</protein>